<dbReference type="EMBL" id="KX397373">
    <property type="protein sequence ID" value="ANZ50459.1"/>
    <property type="molecule type" value="Genomic_DNA"/>
</dbReference>
<gene>
    <name evidence="1" type="ORF">STRATTON_34</name>
</gene>
<evidence type="ECO:0000313" key="2">
    <source>
        <dbReference type="Proteomes" id="UP000221949"/>
    </source>
</evidence>
<accession>A0A1B2IGS3</accession>
<dbReference type="Proteomes" id="UP000221949">
    <property type="component" value="Segment"/>
</dbReference>
<sequence>MGCIRQWIPRAHRGSTTGRRKMAYRNPSIASAAISEIRKELEERGCTDIVLHRGGEFVHITAKHPKKNREINVYAQPYLAQENK</sequence>
<proteinExistence type="predicted"/>
<evidence type="ECO:0000313" key="1">
    <source>
        <dbReference type="EMBL" id="ANZ50459.1"/>
    </source>
</evidence>
<reference evidence="2" key="1">
    <citation type="submission" date="2016-06" db="EMBL/GenBank/DDBJ databases">
        <authorList>
            <person name="Berg J.A."/>
            <person name="Stratton M.L."/>
            <person name="Esplin I.D."/>
            <person name="Jensen G.L."/>
            <person name="Merrill B.D."/>
            <person name="Breakwell D.P."/>
            <person name="Hope S."/>
            <person name="Grose J.H."/>
        </authorList>
    </citation>
    <scope>NUCLEOTIDE SEQUENCE [LARGE SCALE GENOMIC DNA]</scope>
</reference>
<organism evidence="1 2">
    <name type="scientific">Erwinia phage vB_EamM_Stratton</name>
    <dbReference type="NCBI Taxonomy" id="1883378"/>
    <lineage>
        <taxon>Viruses</taxon>
        <taxon>Duplodnaviria</taxon>
        <taxon>Heunggongvirae</taxon>
        <taxon>Uroviricota</taxon>
        <taxon>Caudoviricetes</taxon>
        <taxon>Chimalliviridae</taxon>
        <taxon>Erskinevirus</taxon>
        <taxon>Erskinevirus EaH2</taxon>
    </lineage>
</organism>
<name>A0A1B2IGS3_9CAUD</name>
<protein>
    <submittedName>
        <fullName evidence="1">Uncharacterized protein</fullName>
    </submittedName>
</protein>